<accession>A0AAN7BHM4</accession>
<evidence type="ECO:0000256" key="5">
    <source>
        <dbReference type="ARBA" id="ARBA00023242"/>
    </source>
</evidence>
<feature type="compositionally biased region" description="Acidic residues" evidence="8">
    <location>
        <begin position="311"/>
        <end position="323"/>
    </location>
</feature>
<feature type="region of interest" description="Disordered" evidence="8">
    <location>
        <begin position="268"/>
        <end position="515"/>
    </location>
</feature>
<feature type="compositionally biased region" description="Basic and acidic residues" evidence="8">
    <location>
        <begin position="467"/>
        <end position="504"/>
    </location>
</feature>
<dbReference type="GO" id="GO:0045027">
    <property type="term" value="F:DNA end binding"/>
    <property type="evidence" value="ECO:0007669"/>
    <property type="project" value="TreeGrafter"/>
</dbReference>
<dbReference type="GO" id="GO:0032807">
    <property type="term" value="C:DNA ligase IV complex"/>
    <property type="evidence" value="ECO:0007669"/>
    <property type="project" value="TreeGrafter"/>
</dbReference>
<comment type="similarity">
    <text evidence="6">Belongs to the XRCC4-XLF family. XLF subfamily.</text>
</comment>
<evidence type="ECO:0000313" key="11">
    <source>
        <dbReference type="EMBL" id="KAK4223454.1"/>
    </source>
</evidence>
<evidence type="ECO:0000256" key="1">
    <source>
        <dbReference type="ARBA" id="ARBA00004123"/>
    </source>
</evidence>
<gene>
    <name evidence="11" type="ORF">QBC38DRAFT_447344</name>
</gene>
<feature type="compositionally biased region" description="Polar residues" evidence="8">
    <location>
        <begin position="364"/>
        <end position="378"/>
    </location>
</feature>
<keyword evidence="2" id="KW-0227">DNA damage</keyword>
<name>A0AAN7BHM4_9PEZI</name>
<sequence>MPPHPTWRLLPVAAPGVPNLLVSASFSDDSYTVHLSDLANVWVERMEKKPIQQRALIEDTSIDPCDGPDQLRKMLDLIRAAFEANDPEHSNTTLSMATEDDSDSLALHVTCILPEPLKPLRWPMHFKKCPQSNVATNLVLPLIQAHEARMREIDQLLASLKEKDGVITRLTDKMEATGIGLEHVFSALSGKRKVTRAAVEEKIKGLAPFSEAVFRTKSPKLHPVTQNADVTTVLEGVFGNGGLKHGAEMDLEVSPVLDDWWTKLGKGKPVTLSQRSSCQPSKSRSPSSAVEPNPDDDDDDFQIQVSQPLPVDDDETSDGEDAEPAVSSPRPKSSGARLGALGGRKAPSRSPAPERTPSKRPASKLTQSGSDSETASDASQDETKRAPSSSPAKHAPKAGRLGRIGGRSREETPPLESTKPLVSSPLRSPAPGDAGDESSQLPRRHKLGTIGRRAPEPYITAQEGSDDDRGRGKASLKKETPRETSQERADRKRAELQKNLEKRAAAGPAKKKRKF</sequence>
<reference evidence="11" key="2">
    <citation type="submission" date="2023-05" db="EMBL/GenBank/DDBJ databases">
        <authorList>
            <consortium name="Lawrence Berkeley National Laboratory"/>
            <person name="Steindorff A."/>
            <person name="Hensen N."/>
            <person name="Bonometti L."/>
            <person name="Westerberg I."/>
            <person name="Brannstrom I.O."/>
            <person name="Guillou S."/>
            <person name="Cros-Aarteil S."/>
            <person name="Calhoun S."/>
            <person name="Haridas S."/>
            <person name="Kuo A."/>
            <person name="Mondo S."/>
            <person name="Pangilinan J."/>
            <person name="Riley R."/>
            <person name="Labutti K."/>
            <person name="Andreopoulos B."/>
            <person name="Lipzen A."/>
            <person name="Chen C."/>
            <person name="Yanf M."/>
            <person name="Daum C."/>
            <person name="Ng V."/>
            <person name="Clum A."/>
            <person name="Ohm R."/>
            <person name="Martin F."/>
            <person name="Silar P."/>
            <person name="Natvig D."/>
            <person name="Lalanne C."/>
            <person name="Gautier V."/>
            <person name="Ament-Velasquez S.L."/>
            <person name="Kruys A."/>
            <person name="Hutchinson M.I."/>
            <person name="Powell A.J."/>
            <person name="Barry K."/>
            <person name="Miller A.N."/>
            <person name="Grigoriev I.V."/>
            <person name="Debuchy R."/>
            <person name="Gladieux P."/>
            <person name="Thoren M.H."/>
            <person name="Johannesson H."/>
        </authorList>
    </citation>
    <scope>NUCLEOTIDE SEQUENCE</scope>
    <source>
        <strain evidence="11">CBS 990.96</strain>
    </source>
</reference>
<evidence type="ECO:0000256" key="3">
    <source>
        <dbReference type="ARBA" id="ARBA00023125"/>
    </source>
</evidence>
<feature type="domain" description="XLF-like N-terminal" evidence="9">
    <location>
        <begin position="7"/>
        <end position="128"/>
    </location>
</feature>
<evidence type="ECO:0000256" key="6">
    <source>
        <dbReference type="ARBA" id="ARBA00025747"/>
    </source>
</evidence>
<keyword evidence="12" id="KW-1185">Reference proteome</keyword>
<keyword evidence="4" id="KW-0234">DNA repair</keyword>
<evidence type="ECO:0000313" key="12">
    <source>
        <dbReference type="Proteomes" id="UP001301958"/>
    </source>
</evidence>
<comment type="subcellular location">
    <subcellularLocation>
        <location evidence="1">Nucleus</location>
    </subcellularLocation>
</comment>
<evidence type="ECO:0000259" key="10">
    <source>
        <dbReference type="Pfam" id="PF21928"/>
    </source>
</evidence>
<feature type="compositionally biased region" description="Low complexity" evidence="8">
    <location>
        <begin position="332"/>
        <end position="345"/>
    </location>
</feature>
<dbReference type="InterPro" id="IPR015381">
    <property type="entry name" value="XLF-like_N"/>
</dbReference>
<dbReference type="PANTHER" id="PTHR32235">
    <property type="entry name" value="NON-HOMOLOGOUS END-JOINING FACTOR 1"/>
    <property type="match status" value="1"/>
</dbReference>
<evidence type="ECO:0000256" key="8">
    <source>
        <dbReference type="SAM" id="MobiDB-lite"/>
    </source>
</evidence>
<dbReference type="GO" id="GO:0006303">
    <property type="term" value="P:double-strand break repair via nonhomologous end joining"/>
    <property type="evidence" value="ECO:0007669"/>
    <property type="project" value="TreeGrafter"/>
</dbReference>
<dbReference type="InterPro" id="IPR038051">
    <property type="entry name" value="XRCC4-like_N_sf"/>
</dbReference>
<dbReference type="InterPro" id="IPR053829">
    <property type="entry name" value="XLF-like_CC"/>
</dbReference>
<evidence type="ECO:0000256" key="7">
    <source>
        <dbReference type="ARBA" id="ARBA00044529"/>
    </source>
</evidence>
<protein>
    <recommendedName>
        <fullName evidence="7">Non-homologous end-joining factor 1</fullName>
    </recommendedName>
</protein>
<evidence type="ECO:0000259" key="9">
    <source>
        <dbReference type="Pfam" id="PF09302"/>
    </source>
</evidence>
<keyword evidence="5" id="KW-0539">Nucleus</keyword>
<dbReference type="Proteomes" id="UP001301958">
    <property type="component" value="Unassembled WGS sequence"/>
</dbReference>
<dbReference type="CDD" id="cd22285">
    <property type="entry name" value="HD_XLF_N"/>
    <property type="match status" value="1"/>
</dbReference>
<proteinExistence type="inferred from homology"/>
<dbReference type="Pfam" id="PF21928">
    <property type="entry name" value="XLF_CC"/>
    <property type="match status" value="1"/>
</dbReference>
<dbReference type="EMBL" id="MU865426">
    <property type="protein sequence ID" value="KAK4223454.1"/>
    <property type="molecule type" value="Genomic_DNA"/>
</dbReference>
<feature type="domain" description="XLF-like coiled-coil region" evidence="10">
    <location>
        <begin position="130"/>
        <end position="182"/>
    </location>
</feature>
<evidence type="ECO:0000256" key="4">
    <source>
        <dbReference type="ARBA" id="ARBA00023204"/>
    </source>
</evidence>
<dbReference type="AlphaFoldDB" id="A0AAN7BHM4"/>
<dbReference type="Pfam" id="PF09302">
    <property type="entry name" value="XLF"/>
    <property type="match status" value="1"/>
</dbReference>
<comment type="caution">
    <text evidence="11">The sequence shown here is derived from an EMBL/GenBank/DDBJ whole genome shotgun (WGS) entry which is preliminary data.</text>
</comment>
<dbReference type="PANTHER" id="PTHR32235:SF1">
    <property type="entry name" value="NON-HOMOLOGOUS END-JOINING FACTOR 1"/>
    <property type="match status" value="1"/>
</dbReference>
<dbReference type="Gene3D" id="2.170.210.10">
    <property type="entry name" value="DNA double-strand break repair and VJ recombination XRCC4, N-terminal"/>
    <property type="match status" value="1"/>
</dbReference>
<keyword evidence="3" id="KW-0238">DNA-binding</keyword>
<dbReference type="InterPro" id="IPR052287">
    <property type="entry name" value="NHEJ_factor"/>
</dbReference>
<organism evidence="11 12">
    <name type="scientific">Podospora fimiseda</name>
    <dbReference type="NCBI Taxonomy" id="252190"/>
    <lineage>
        <taxon>Eukaryota</taxon>
        <taxon>Fungi</taxon>
        <taxon>Dikarya</taxon>
        <taxon>Ascomycota</taxon>
        <taxon>Pezizomycotina</taxon>
        <taxon>Sordariomycetes</taxon>
        <taxon>Sordariomycetidae</taxon>
        <taxon>Sordariales</taxon>
        <taxon>Podosporaceae</taxon>
        <taxon>Podospora</taxon>
    </lineage>
</organism>
<feature type="compositionally biased region" description="Low complexity" evidence="8">
    <location>
        <begin position="273"/>
        <end position="288"/>
    </location>
</feature>
<reference evidence="11" key="1">
    <citation type="journal article" date="2023" name="Mol. Phylogenet. Evol.">
        <title>Genome-scale phylogeny and comparative genomics of the fungal order Sordariales.</title>
        <authorList>
            <person name="Hensen N."/>
            <person name="Bonometti L."/>
            <person name="Westerberg I."/>
            <person name="Brannstrom I.O."/>
            <person name="Guillou S."/>
            <person name="Cros-Aarteil S."/>
            <person name="Calhoun S."/>
            <person name="Haridas S."/>
            <person name="Kuo A."/>
            <person name="Mondo S."/>
            <person name="Pangilinan J."/>
            <person name="Riley R."/>
            <person name="LaButti K."/>
            <person name="Andreopoulos B."/>
            <person name="Lipzen A."/>
            <person name="Chen C."/>
            <person name="Yan M."/>
            <person name="Daum C."/>
            <person name="Ng V."/>
            <person name="Clum A."/>
            <person name="Steindorff A."/>
            <person name="Ohm R.A."/>
            <person name="Martin F."/>
            <person name="Silar P."/>
            <person name="Natvig D.O."/>
            <person name="Lalanne C."/>
            <person name="Gautier V."/>
            <person name="Ament-Velasquez S.L."/>
            <person name="Kruys A."/>
            <person name="Hutchinson M.I."/>
            <person name="Powell A.J."/>
            <person name="Barry K."/>
            <person name="Miller A.N."/>
            <person name="Grigoriev I.V."/>
            <person name="Debuchy R."/>
            <person name="Gladieux P."/>
            <person name="Hiltunen Thoren M."/>
            <person name="Johannesson H."/>
        </authorList>
    </citation>
    <scope>NUCLEOTIDE SEQUENCE</scope>
    <source>
        <strain evidence="11">CBS 990.96</strain>
    </source>
</reference>
<evidence type="ECO:0000256" key="2">
    <source>
        <dbReference type="ARBA" id="ARBA00022763"/>
    </source>
</evidence>